<sequence>CRNPPVFTNAQAAVTSENGFYPHGTTLNYNCLIGYVGRLRYMCDDGSWKNTNRRFDCQLKPCGSPGDILHATFQLIRGDDLVFGARIEYICDEGYKMVGTKNYRDCEADGWSGLVPYCEVQTCSSVKEPEHVTIIASATFDLDQDFPFGSALQFECSSSELEIEGVKEIYCLANGTWSNPVPNCKELVCSKPTIPHGQLLSDKEVFKYSEQLKYKCKRNYRPENIQHTACNKFGWIPQPTCTPIVCHVPRIEHSQLLTSKWMYSPVSSIWMDPKSKLCRKQVCTTKRRY</sequence>
<evidence type="ECO:0000259" key="6">
    <source>
        <dbReference type="PROSITE" id="PS50923"/>
    </source>
</evidence>
<dbReference type="PANTHER" id="PTHR19325:SF575">
    <property type="entry name" value="LOCOMOTION-RELATED PROTEIN HIKARU GENKI"/>
    <property type="match status" value="1"/>
</dbReference>
<dbReference type="OMA" id="YCEAPIL"/>
<comment type="caution">
    <text evidence="5">Lacks conserved residue(s) required for the propagation of feature annotation.</text>
</comment>
<dbReference type="SMART" id="SM00032">
    <property type="entry name" value="CCP"/>
    <property type="match status" value="4"/>
</dbReference>
<gene>
    <name evidence="7" type="ORF">scyTo_0017178</name>
</gene>
<dbReference type="AlphaFoldDB" id="A0A401Q4Y2"/>
<feature type="domain" description="Sushi" evidence="6">
    <location>
        <begin position="121"/>
        <end position="186"/>
    </location>
</feature>
<feature type="domain" description="Sushi" evidence="6">
    <location>
        <begin position="60"/>
        <end position="120"/>
    </location>
</feature>
<evidence type="ECO:0000313" key="7">
    <source>
        <dbReference type="EMBL" id="GCB80446.1"/>
    </source>
</evidence>
<evidence type="ECO:0000256" key="1">
    <source>
        <dbReference type="ARBA" id="ARBA00022659"/>
    </source>
</evidence>
<dbReference type="EMBL" id="BFAA01010957">
    <property type="protein sequence ID" value="GCB80446.1"/>
    <property type="molecule type" value="Genomic_DNA"/>
</dbReference>
<feature type="non-terminal residue" evidence="7">
    <location>
        <position position="1"/>
    </location>
</feature>
<keyword evidence="3 5" id="KW-1015">Disulfide bond</keyword>
<dbReference type="SUPFAM" id="SSF57535">
    <property type="entry name" value="Complement control module/SCR domain"/>
    <property type="match status" value="4"/>
</dbReference>
<evidence type="ECO:0000256" key="2">
    <source>
        <dbReference type="ARBA" id="ARBA00022737"/>
    </source>
</evidence>
<organism evidence="7 8">
    <name type="scientific">Scyliorhinus torazame</name>
    <name type="common">Cloudy catshark</name>
    <name type="synonym">Catulus torazame</name>
    <dbReference type="NCBI Taxonomy" id="75743"/>
    <lineage>
        <taxon>Eukaryota</taxon>
        <taxon>Metazoa</taxon>
        <taxon>Chordata</taxon>
        <taxon>Craniata</taxon>
        <taxon>Vertebrata</taxon>
        <taxon>Chondrichthyes</taxon>
        <taxon>Elasmobranchii</taxon>
        <taxon>Galeomorphii</taxon>
        <taxon>Galeoidea</taxon>
        <taxon>Carcharhiniformes</taxon>
        <taxon>Scyliorhinidae</taxon>
        <taxon>Scyliorhinus</taxon>
    </lineage>
</organism>
<keyword evidence="4" id="KW-0325">Glycoprotein</keyword>
<dbReference type="Gene3D" id="2.10.70.10">
    <property type="entry name" value="Complement Module, domain 1"/>
    <property type="match status" value="4"/>
</dbReference>
<evidence type="ECO:0000313" key="8">
    <source>
        <dbReference type="Proteomes" id="UP000288216"/>
    </source>
</evidence>
<name>A0A401Q4Y2_SCYTO</name>
<reference evidence="7 8" key="1">
    <citation type="journal article" date="2018" name="Nat. Ecol. Evol.">
        <title>Shark genomes provide insights into elasmobranch evolution and the origin of vertebrates.</title>
        <authorList>
            <person name="Hara Y"/>
            <person name="Yamaguchi K"/>
            <person name="Onimaru K"/>
            <person name="Kadota M"/>
            <person name="Koyanagi M"/>
            <person name="Keeley SD"/>
            <person name="Tatsumi K"/>
            <person name="Tanaka K"/>
            <person name="Motone F"/>
            <person name="Kageyama Y"/>
            <person name="Nozu R"/>
            <person name="Adachi N"/>
            <person name="Nishimura O"/>
            <person name="Nakagawa R"/>
            <person name="Tanegashima C"/>
            <person name="Kiyatake I"/>
            <person name="Matsumoto R"/>
            <person name="Murakumo K"/>
            <person name="Nishida K"/>
            <person name="Terakita A"/>
            <person name="Kuratani S"/>
            <person name="Sato K"/>
            <person name="Hyodo S Kuraku.S."/>
        </authorList>
    </citation>
    <scope>NUCLEOTIDE SEQUENCE [LARGE SCALE GENOMIC DNA]</scope>
</reference>
<evidence type="ECO:0000256" key="5">
    <source>
        <dbReference type="PROSITE-ProRule" id="PRU00302"/>
    </source>
</evidence>
<proteinExistence type="predicted"/>
<keyword evidence="8" id="KW-1185">Reference proteome</keyword>
<dbReference type="InterPro" id="IPR035976">
    <property type="entry name" value="Sushi/SCR/CCP_sf"/>
</dbReference>
<feature type="disulfide bond" evidence="5">
    <location>
        <begin position="91"/>
        <end position="118"/>
    </location>
</feature>
<dbReference type="InterPro" id="IPR000436">
    <property type="entry name" value="Sushi_SCR_CCP_dom"/>
</dbReference>
<dbReference type="PROSITE" id="PS50923">
    <property type="entry name" value="SUSHI"/>
    <property type="match status" value="4"/>
</dbReference>
<dbReference type="OrthoDB" id="10051774at2759"/>
<dbReference type="PANTHER" id="PTHR19325">
    <property type="entry name" value="COMPLEMENT COMPONENT-RELATED SUSHI DOMAIN-CONTAINING"/>
    <property type="match status" value="1"/>
</dbReference>
<dbReference type="InterPro" id="IPR050350">
    <property type="entry name" value="Compl-Cell_Adhes-Reg"/>
</dbReference>
<comment type="caution">
    <text evidence="7">The sequence shown here is derived from an EMBL/GenBank/DDBJ whole genome shotgun (WGS) entry which is preliminary data.</text>
</comment>
<dbReference type="Pfam" id="PF00084">
    <property type="entry name" value="Sushi"/>
    <property type="match status" value="4"/>
</dbReference>
<accession>A0A401Q4Y2</accession>
<protein>
    <recommendedName>
        <fullName evidence="6">Sushi domain-containing protein</fullName>
    </recommendedName>
</protein>
<feature type="domain" description="Sushi" evidence="6">
    <location>
        <begin position="1"/>
        <end position="59"/>
    </location>
</feature>
<keyword evidence="1 5" id="KW-0768">Sushi</keyword>
<dbReference type="Proteomes" id="UP000288216">
    <property type="component" value="Unassembled WGS sequence"/>
</dbReference>
<keyword evidence="2" id="KW-0677">Repeat</keyword>
<evidence type="ECO:0000256" key="3">
    <source>
        <dbReference type="ARBA" id="ARBA00023157"/>
    </source>
</evidence>
<dbReference type="CDD" id="cd00033">
    <property type="entry name" value="CCP"/>
    <property type="match status" value="4"/>
</dbReference>
<evidence type="ECO:0000256" key="4">
    <source>
        <dbReference type="ARBA" id="ARBA00023180"/>
    </source>
</evidence>
<feature type="domain" description="Sushi" evidence="6">
    <location>
        <begin position="187"/>
        <end position="243"/>
    </location>
</feature>